<dbReference type="OrthoDB" id="10488949at2759"/>
<feature type="compositionally biased region" description="Low complexity" evidence="1">
    <location>
        <begin position="209"/>
        <end position="226"/>
    </location>
</feature>
<dbReference type="WBParaSite" id="BXY_0419300.1">
    <property type="protein sequence ID" value="BXY_0419300.1"/>
    <property type="gene ID" value="BXY_0419300"/>
</dbReference>
<proteinExistence type="predicted"/>
<protein>
    <submittedName>
        <fullName evidence="2">(pine wood nematode) hypothetical protein</fullName>
    </submittedName>
</protein>
<reference evidence="6" key="1">
    <citation type="submission" date="2016-11" db="UniProtKB">
        <authorList>
            <consortium name="WormBaseParasite"/>
        </authorList>
    </citation>
    <scope>IDENTIFICATION</scope>
</reference>
<sequence>MLIVQCLQSKVTDEFAKCEDLKPGMLVQNLVCVVKRVDSIWIDKLKNAIKAVLEIFDETNLYRPIICNLWTPWHSINGELKAGNLIHLRHFHATSVNDELQLTGYCGLLNVAAFGYNNYGDDIEYIFWSNEPPKEQRVYTASLAKRVKHLRRLISAVFGEMMRVDADIDTPTQVSAETLTEIFGEATTSLNFDENYDFNGTAATKAVATRSSKGETSSKSATTSTEPKVVDDNQGMKLLIDWRKEKSSSNVNFESTNLAAYKIDQALGGNRLKRPISYAPFELLKPRIKGDVKISKLSECTANGCHNLAVQLIGYELRANGSILRVWDGTSPKFINLDLRDSFTPPANTVHSTLSRKVGKRFMDIFVPKRYNEIVEMFKPGEFMVLIGVRIGSLYAPEWTLDGNEGKRVYLLNKEDKLGKKLSGQLDKVHLKESSKEPNSRSKSKSKS</sequence>
<reference evidence="3" key="2">
    <citation type="submission" date="2020-08" db="EMBL/GenBank/DDBJ databases">
        <authorList>
            <person name="Kikuchi T."/>
        </authorList>
    </citation>
    <scope>NUCLEOTIDE SEQUENCE</scope>
    <source>
        <strain evidence="2">Ka4C1</strain>
    </source>
</reference>
<dbReference type="Proteomes" id="UP000095284">
    <property type="component" value="Unplaced"/>
</dbReference>
<evidence type="ECO:0000313" key="4">
    <source>
        <dbReference type="Proteomes" id="UP000095284"/>
    </source>
</evidence>
<dbReference type="SUPFAM" id="SSF50249">
    <property type="entry name" value="Nucleic acid-binding proteins"/>
    <property type="match status" value="1"/>
</dbReference>
<evidence type="ECO:0000256" key="1">
    <source>
        <dbReference type="SAM" id="MobiDB-lite"/>
    </source>
</evidence>
<dbReference type="Proteomes" id="UP000582659">
    <property type="component" value="Unassembled WGS sequence"/>
</dbReference>
<evidence type="ECO:0000313" key="6">
    <source>
        <dbReference type="WBParaSite" id="BXY_0419300.1"/>
    </source>
</evidence>
<evidence type="ECO:0000313" key="3">
    <source>
        <dbReference type="EMBL" id="CAG9132093.1"/>
    </source>
</evidence>
<organism evidence="4 6">
    <name type="scientific">Bursaphelenchus xylophilus</name>
    <name type="common">Pinewood nematode worm</name>
    <name type="synonym">Aphelenchoides xylophilus</name>
    <dbReference type="NCBI Taxonomy" id="6326"/>
    <lineage>
        <taxon>Eukaryota</taxon>
        <taxon>Metazoa</taxon>
        <taxon>Ecdysozoa</taxon>
        <taxon>Nematoda</taxon>
        <taxon>Chromadorea</taxon>
        <taxon>Rhabditida</taxon>
        <taxon>Tylenchina</taxon>
        <taxon>Tylenchomorpha</taxon>
        <taxon>Aphelenchoidea</taxon>
        <taxon>Aphelenchoididae</taxon>
        <taxon>Bursaphelenchus</taxon>
    </lineage>
</organism>
<feature type="compositionally biased region" description="Basic and acidic residues" evidence="1">
    <location>
        <begin position="427"/>
        <end position="440"/>
    </location>
</feature>
<evidence type="ECO:0000313" key="5">
    <source>
        <dbReference type="Proteomes" id="UP000659654"/>
    </source>
</evidence>
<dbReference type="Gene3D" id="2.40.50.140">
    <property type="entry name" value="Nucleic acid-binding proteins"/>
    <property type="match status" value="2"/>
</dbReference>
<dbReference type="EMBL" id="CAJFDI010000006">
    <property type="protein sequence ID" value="CAD5235616.1"/>
    <property type="molecule type" value="Genomic_DNA"/>
</dbReference>
<dbReference type="AlphaFoldDB" id="A0A1I7RTY6"/>
<accession>A0A1I7RTY6</accession>
<name>A0A1I7RTY6_BURXY</name>
<dbReference type="Proteomes" id="UP000659654">
    <property type="component" value="Unassembled WGS sequence"/>
</dbReference>
<dbReference type="InterPro" id="IPR012340">
    <property type="entry name" value="NA-bd_OB-fold"/>
</dbReference>
<gene>
    <name evidence="2" type="ORF">BXYJ_LOCUS15707</name>
</gene>
<dbReference type="EMBL" id="CAJFCV020000006">
    <property type="protein sequence ID" value="CAG9132093.1"/>
    <property type="molecule type" value="Genomic_DNA"/>
</dbReference>
<evidence type="ECO:0000313" key="2">
    <source>
        <dbReference type="EMBL" id="CAD5235616.1"/>
    </source>
</evidence>
<feature type="region of interest" description="Disordered" evidence="1">
    <location>
        <begin position="207"/>
        <end position="228"/>
    </location>
</feature>
<feature type="region of interest" description="Disordered" evidence="1">
    <location>
        <begin position="427"/>
        <end position="448"/>
    </location>
</feature>
<keyword evidence="5" id="KW-1185">Reference proteome</keyword>